<evidence type="ECO:0000313" key="3">
    <source>
        <dbReference type="Proteomes" id="UP000308197"/>
    </source>
</evidence>
<sequence length="338" mass="37964">MPSIVTILTQPTSGDESPLPQKLPLLLPSAACIEVIVPPVLLEHEWRLRQAQAYDALTDLRGHLEVRAYVYRYKDQNLRGQREILRSRDVVNGIEGKIKLDAARYRAAYSALTTLSGALSKLDWRGSLQPLLDSDIRHVAAGDGSGSESRRELSWIWKAGSVTSADGNLLDGQTENLQEGLRVEWCKARARASRWTEEVEVVEEEMRRTRHYLEWQSKWWRAYVPLTPQQRDDLHEGANAYAHRQASIRQKMAAYCERAWRFVGAWVCMGQAMSGLDSDQPASGEPRTTEPSTSADIDVDGDVPSLLTVSDSTDSLPSLMSSFQDVGELELAMEDFFD</sequence>
<feature type="region of interest" description="Disordered" evidence="1">
    <location>
        <begin position="275"/>
        <end position="304"/>
    </location>
</feature>
<evidence type="ECO:0000256" key="1">
    <source>
        <dbReference type="SAM" id="MobiDB-lite"/>
    </source>
</evidence>
<protein>
    <submittedName>
        <fullName evidence="2">Uncharacterized protein</fullName>
    </submittedName>
</protein>
<dbReference type="InParanoid" id="A0A5C3NMY7"/>
<keyword evidence="3" id="KW-1185">Reference proteome</keyword>
<reference evidence="2 3" key="1">
    <citation type="journal article" date="2019" name="Nat. Ecol. Evol.">
        <title>Megaphylogeny resolves global patterns of mushroom evolution.</title>
        <authorList>
            <person name="Varga T."/>
            <person name="Krizsan K."/>
            <person name="Foldi C."/>
            <person name="Dima B."/>
            <person name="Sanchez-Garcia M."/>
            <person name="Sanchez-Ramirez S."/>
            <person name="Szollosi G.J."/>
            <person name="Szarkandi J.G."/>
            <person name="Papp V."/>
            <person name="Albert L."/>
            <person name="Andreopoulos W."/>
            <person name="Angelini C."/>
            <person name="Antonin V."/>
            <person name="Barry K.W."/>
            <person name="Bougher N.L."/>
            <person name="Buchanan P."/>
            <person name="Buyck B."/>
            <person name="Bense V."/>
            <person name="Catcheside P."/>
            <person name="Chovatia M."/>
            <person name="Cooper J."/>
            <person name="Damon W."/>
            <person name="Desjardin D."/>
            <person name="Finy P."/>
            <person name="Geml J."/>
            <person name="Haridas S."/>
            <person name="Hughes K."/>
            <person name="Justo A."/>
            <person name="Karasinski D."/>
            <person name="Kautmanova I."/>
            <person name="Kiss B."/>
            <person name="Kocsube S."/>
            <person name="Kotiranta H."/>
            <person name="LaButti K.M."/>
            <person name="Lechner B.E."/>
            <person name="Liimatainen K."/>
            <person name="Lipzen A."/>
            <person name="Lukacs Z."/>
            <person name="Mihaltcheva S."/>
            <person name="Morgado L.N."/>
            <person name="Niskanen T."/>
            <person name="Noordeloos M.E."/>
            <person name="Ohm R.A."/>
            <person name="Ortiz-Santana B."/>
            <person name="Ovrebo C."/>
            <person name="Racz N."/>
            <person name="Riley R."/>
            <person name="Savchenko A."/>
            <person name="Shiryaev A."/>
            <person name="Soop K."/>
            <person name="Spirin V."/>
            <person name="Szebenyi C."/>
            <person name="Tomsovsky M."/>
            <person name="Tulloss R.E."/>
            <person name="Uehling J."/>
            <person name="Grigoriev I.V."/>
            <person name="Vagvolgyi C."/>
            <person name="Papp T."/>
            <person name="Martin F.M."/>
            <person name="Miettinen O."/>
            <person name="Hibbett D.S."/>
            <person name="Nagy L.G."/>
        </authorList>
    </citation>
    <scope>NUCLEOTIDE SEQUENCE [LARGE SCALE GENOMIC DNA]</scope>
    <source>
        <strain evidence="2 3">HHB13444</strain>
    </source>
</reference>
<gene>
    <name evidence="2" type="ORF">K466DRAFT_607387</name>
</gene>
<proteinExistence type="predicted"/>
<evidence type="ECO:0000313" key="2">
    <source>
        <dbReference type="EMBL" id="TFK78039.1"/>
    </source>
</evidence>
<name>A0A5C3NMY7_9APHY</name>
<dbReference type="EMBL" id="ML212868">
    <property type="protein sequence ID" value="TFK78039.1"/>
    <property type="molecule type" value="Genomic_DNA"/>
</dbReference>
<dbReference type="STRING" id="1314778.A0A5C3NMY7"/>
<dbReference type="AlphaFoldDB" id="A0A5C3NMY7"/>
<organism evidence="2 3">
    <name type="scientific">Polyporus arcularius HHB13444</name>
    <dbReference type="NCBI Taxonomy" id="1314778"/>
    <lineage>
        <taxon>Eukaryota</taxon>
        <taxon>Fungi</taxon>
        <taxon>Dikarya</taxon>
        <taxon>Basidiomycota</taxon>
        <taxon>Agaricomycotina</taxon>
        <taxon>Agaricomycetes</taxon>
        <taxon>Polyporales</taxon>
        <taxon>Polyporaceae</taxon>
        <taxon>Polyporus</taxon>
    </lineage>
</organism>
<dbReference type="Proteomes" id="UP000308197">
    <property type="component" value="Unassembled WGS sequence"/>
</dbReference>
<accession>A0A5C3NMY7</accession>